<reference evidence="2 3" key="1">
    <citation type="submission" date="2019-06" db="EMBL/GenBank/DDBJ databases">
        <title>Genome Sequence of the Brown Rot Fungal Pathogen Monilinia laxa.</title>
        <authorList>
            <person name="De Miccolis Angelini R.M."/>
            <person name="Landi L."/>
            <person name="Abate D."/>
            <person name="Pollastro S."/>
            <person name="Romanazzi G."/>
            <person name="Faretra F."/>
        </authorList>
    </citation>
    <scope>NUCLEOTIDE SEQUENCE [LARGE SCALE GENOMIC DNA]</scope>
    <source>
        <strain evidence="2 3">Mlax316</strain>
    </source>
</reference>
<proteinExistence type="predicted"/>
<name>A0A5N6KLU1_MONLA</name>
<accession>A0A5N6KLU1</accession>
<keyword evidence="1" id="KW-0812">Transmembrane</keyword>
<keyword evidence="1" id="KW-0472">Membrane</keyword>
<keyword evidence="3" id="KW-1185">Reference proteome</keyword>
<dbReference type="AlphaFoldDB" id="A0A5N6KLU1"/>
<evidence type="ECO:0000313" key="3">
    <source>
        <dbReference type="Proteomes" id="UP000326757"/>
    </source>
</evidence>
<dbReference type="EMBL" id="VIGI01000001">
    <property type="protein sequence ID" value="KAB8304658.1"/>
    <property type="molecule type" value="Genomic_DNA"/>
</dbReference>
<organism evidence="2 3">
    <name type="scientific">Monilinia laxa</name>
    <name type="common">Brown rot fungus</name>
    <name type="synonym">Sclerotinia laxa</name>
    <dbReference type="NCBI Taxonomy" id="61186"/>
    <lineage>
        <taxon>Eukaryota</taxon>
        <taxon>Fungi</taxon>
        <taxon>Dikarya</taxon>
        <taxon>Ascomycota</taxon>
        <taxon>Pezizomycotina</taxon>
        <taxon>Leotiomycetes</taxon>
        <taxon>Helotiales</taxon>
        <taxon>Sclerotiniaceae</taxon>
        <taxon>Monilinia</taxon>
    </lineage>
</organism>
<evidence type="ECO:0000313" key="2">
    <source>
        <dbReference type="EMBL" id="KAB8304658.1"/>
    </source>
</evidence>
<gene>
    <name evidence="2" type="ORF">EYC80_004027</name>
</gene>
<feature type="transmembrane region" description="Helical" evidence="1">
    <location>
        <begin position="6"/>
        <end position="24"/>
    </location>
</feature>
<comment type="caution">
    <text evidence="2">The sequence shown here is derived from an EMBL/GenBank/DDBJ whole genome shotgun (WGS) entry which is preliminary data.</text>
</comment>
<protein>
    <submittedName>
        <fullName evidence="2">Uncharacterized protein</fullName>
    </submittedName>
</protein>
<dbReference type="Proteomes" id="UP000326757">
    <property type="component" value="Unassembled WGS sequence"/>
</dbReference>
<sequence>MKKGVWARLIVNGLFSLMISWRFTMVYNSLNPFYFSLDLHSLDSWYNIKSVCFRNRMTNYLKYLARNARDPLQIHPRISNRHPLSHAFSCGIFLPDFISTH</sequence>
<evidence type="ECO:0000256" key="1">
    <source>
        <dbReference type="SAM" id="Phobius"/>
    </source>
</evidence>
<keyword evidence="1" id="KW-1133">Transmembrane helix</keyword>